<accession>A0A410QH54</accession>
<keyword evidence="1" id="KW-0472">Membrane</keyword>
<feature type="transmembrane region" description="Helical" evidence="1">
    <location>
        <begin position="87"/>
        <end position="103"/>
    </location>
</feature>
<reference evidence="3" key="1">
    <citation type="submission" date="2019-01" db="EMBL/GenBank/DDBJ databases">
        <title>Draft genomes of a novel of Sporanaerobacter strains.</title>
        <authorList>
            <person name="Ma S."/>
        </authorList>
    </citation>
    <scope>NUCLEOTIDE SEQUENCE [LARGE SCALE GENOMIC DNA]</scope>
    <source>
        <strain evidence="3">NJN-17</strain>
    </source>
</reference>
<feature type="transmembrane region" description="Helical" evidence="1">
    <location>
        <begin position="56"/>
        <end position="75"/>
    </location>
</feature>
<feature type="transmembrane region" description="Helical" evidence="1">
    <location>
        <begin position="166"/>
        <end position="186"/>
    </location>
</feature>
<dbReference type="Pfam" id="PF06912">
    <property type="entry name" value="DUF1275"/>
    <property type="match status" value="1"/>
</dbReference>
<evidence type="ECO:0000313" key="3">
    <source>
        <dbReference type="Proteomes" id="UP000287969"/>
    </source>
</evidence>
<keyword evidence="1" id="KW-1133">Transmembrane helix</keyword>
<keyword evidence="1" id="KW-0812">Transmembrane</keyword>
<gene>
    <name evidence="2" type="ORF">EQM13_05920</name>
</gene>
<protein>
    <submittedName>
        <fullName evidence="2">DUF1275 domain-containing protein</fullName>
    </submittedName>
</protein>
<sequence length="219" mass="24748">MSESIIVGILLAFSGGYMDAYTYIFRDHVFANAQTGNIILLGIHIFDGNYVESVRYLFPIMSFTAGVFIAQMLCLNFKNCKKPHWRQLSVIIEIIIMTAVTFMNSSMNLLANSMISLACGIQVQSFRKIHNNSLATTMCIGNLRTATDLLCSSVYKKDKSLLYKSFFYYGFIFVFTLGAVLGKHWVSILGQKAILVSAVILCIVFVCMFIEEEEFKKRK</sequence>
<proteinExistence type="predicted"/>
<dbReference type="Proteomes" id="UP000287969">
    <property type="component" value="Chromosome"/>
</dbReference>
<dbReference type="AlphaFoldDB" id="A0A410QH54"/>
<feature type="transmembrane region" description="Helical" evidence="1">
    <location>
        <begin position="192"/>
        <end position="210"/>
    </location>
</feature>
<name>A0A410QH54_9FIRM</name>
<dbReference type="InterPro" id="IPR010699">
    <property type="entry name" value="DUF1275"/>
</dbReference>
<organism evidence="2 3">
    <name type="scientific">Acidilutibacter cellobiosedens</name>
    <dbReference type="NCBI Taxonomy" id="2507161"/>
    <lineage>
        <taxon>Bacteria</taxon>
        <taxon>Bacillati</taxon>
        <taxon>Bacillota</taxon>
        <taxon>Tissierellia</taxon>
        <taxon>Tissierellales</taxon>
        <taxon>Acidilutibacteraceae</taxon>
        <taxon>Acidilutibacter</taxon>
    </lineage>
</organism>
<dbReference type="OrthoDB" id="7057004at2"/>
<evidence type="ECO:0000256" key="1">
    <source>
        <dbReference type="SAM" id="Phobius"/>
    </source>
</evidence>
<dbReference type="PANTHER" id="PTHR37314">
    <property type="entry name" value="SLR0142 PROTEIN"/>
    <property type="match status" value="1"/>
</dbReference>
<dbReference type="EMBL" id="CP035282">
    <property type="protein sequence ID" value="QAT63393.1"/>
    <property type="molecule type" value="Genomic_DNA"/>
</dbReference>
<dbReference type="PANTHER" id="PTHR37314:SF4">
    <property type="entry name" value="UPF0700 TRANSMEMBRANE PROTEIN YOAK"/>
    <property type="match status" value="1"/>
</dbReference>
<evidence type="ECO:0000313" key="2">
    <source>
        <dbReference type="EMBL" id="QAT63393.1"/>
    </source>
</evidence>
<keyword evidence="3" id="KW-1185">Reference proteome</keyword>
<dbReference type="KEGG" id="spoa:EQM13_05920"/>